<dbReference type="InterPro" id="IPR002110">
    <property type="entry name" value="Ankyrin_rpt"/>
</dbReference>
<reference evidence="5" key="2">
    <citation type="submission" date="2021-12" db="EMBL/GenBank/DDBJ databases">
        <title>Resequencing data analysis of finger millet.</title>
        <authorList>
            <person name="Hatakeyama M."/>
            <person name="Aluri S."/>
            <person name="Balachadran M.T."/>
            <person name="Sivarajan S.R."/>
            <person name="Poveda L."/>
            <person name="Shimizu-Inatsugi R."/>
            <person name="Schlapbach R."/>
            <person name="Sreeman S.M."/>
            <person name="Shimizu K.K."/>
        </authorList>
    </citation>
    <scope>NUCLEOTIDE SEQUENCE</scope>
</reference>
<dbReference type="PANTHER" id="PTHR24136">
    <property type="entry name" value="SOWAH (DROSOPHILA) HOMOLOG"/>
    <property type="match status" value="1"/>
</dbReference>
<dbReference type="GO" id="GO:0016567">
    <property type="term" value="P:protein ubiquitination"/>
    <property type="evidence" value="ECO:0007669"/>
    <property type="project" value="TreeGrafter"/>
</dbReference>
<dbReference type="SUPFAM" id="SSF48403">
    <property type="entry name" value="Ankyrin repeat"/>
    <property type="match status" value="1"/>
</dbReference>
<dbReference type="PROSITE" id="PS50088">
    <property type="entry name" value="ANK_REPEAT"/>
    <property type="match status" value="1"/>
</dbReference>
<reference evidence="5" key="1">
    <citation type="journal article" date="2018" name="DNA Res.">
        <title>Multiple hybrid de novo genome assembly of finger millet, an orphan allotetraploid crop.</title>
        <authorList>
            <person name="Hatakeyama M."/>
            <person name="Aluri S."/>
            <person name="Balachadran M.T."/>
            <person name="Sivarajan S.R."/>
            <person name="Patrignani A."/>
            <person name="Gruter S."/>
            <person name="Poveda L."/>
            <person name="Shimizu-Inatsugi R."/>
            <person name="Baeten J."/>
            <person name="Francoijs K.J."/>
            <person name="Nataraja K.N."/>
            <person name="Reddy Y.A.N."/>
            <person name="Phadnis S."/>
            <person name="Ravikumar R.L."/>
            <person name="Schlapbach R."/>
            <person name="Sreeman S.M."/>
            <person name="Shimizu K.K."/>
        </authorList>
    </citation>
    <scope>NUCLEOTIDE SEQUENCE</scope>
</reference>
<dbReference type="EMBL" id="BQKI01000003">
    <property type="protein sequence ID" value="GJM91166.1"/>
    <property type="molecule type" value="Genomic_DNA"/>
</dbReference>
<dbReference type="InterPro" id="IPR036770">
    <property type="entry name" value="Ankyrin_rpt-contain_sf"/>
</dbReference>
<accession>A0AAV5BYP6</accession>
<evidence type="ECO:0000313" key="6">
    <source>
        <dbReference type="Proteomes" id="UP001054889"/>
    </source>
</evidence>
<feature type="repeat" description="ANK" evidence="4">
    <location>
        <begin position="136"/>
        <end position="168"/>
    </location>
</feature>
<protein>
    <submittedName>
        <fullName evidence="5">Uncharacterized protein</fullName>
    </submittedName>
</protein>
<dbReference type="GO" id="GO:0045732">
    <property type="term" value="P:positive regulation of protein catabolic process"/>
    <property type="evidence" value="ECO:0007669"/>
    <property type="project" value="TreeGrafter"/>
</dbReference>
<dbReference type="Proteomes" id="UP001054889">
    <property type="component" value="Unassembled WGS sequence"/>
</dbReference>
<evidence type="ECO:0000256" key="2">
    <source>
        <dbReference type="ARBA" id="ARBA00022737"/>
    </source>
</evidence>
<evidence type="ECO:0000256" key="1">
    <source>
        <dbReference type="ARBA" id="ARBA00005949"/>
    </source>
</evidence>
<dbReference type="InterPro" id="IPR051573">
    <property type="entry name" value="Ankyrin-SOCS_box_domain"/>
</dbReference>
<proteinExistence type="inferred from homology"/>
<dbReference type="AlphaFoldDB" id="A0AAV5BYP6"/>
<name>A0AAV5BYP6_ELECO</name>
<organism evidence="5 6">
    <name type="scientific">Eleusine coracana subsp. coracana</name>
    <dbReference type="NCBI Taxonomy" id="191504"/>
    <lineage>
        <taxon>Eukaryota</taxon>
        <taxon>Viridiplantae</taxon>
        <taxon>Streptophyta</taxon>
        <taxon>Embryophyta</taxon>
        <taxon>Tracheophyta</taxon>
        <taxon>Spermatophyta</taxon>
        <taxon>Magnoliopsida</taxon>
        <taxon>Liliopsida</taxon>
        <taxon>Poales</taxon>
        <taxon>Poaceae</taxon>
        <taxon>PACMAD clade</taxon>
        <taxon>Chloridoideae</taxon>
        <taxon>Cynodonteae</taxon>
        <taxon>Eleusininae</taxon>
        <taxon>Eleusine</taxon>
    </lineage>
</organism>
<gene>
    <name evidence="5" type="primary">ga07514</name>
    <name evidence="5" type="ORF">PR202_ga07514</name>
</gene>
<evidence type="ECO:0000313" key="5">
    <source>
        <dbReference type="EMBL" id="GJM91166.1"/>
    </source>
</evidence>
<comment type="caution">
    <text evidence="5">The sequence shown here is derived from an EMBL/GenBank/DDBJ whole genome shotgun (WGS) entry which is preliminary data.</text>
</comment>
<keyword evidence="6" id="KW-1185">Reference proteome</keyword>
<sequence>MAPWDPYFLEPPADANLDPDSNTKLVMKWANKKAILLRKYGATAIMFPDITPKVTNDNFYTTMNVLLPIMRKDCPRSFRNFFGKYGGWIVWRSMIIPEALNYLITQNAVKCTRVVLEGKAPELQGIRANPNWMNQYGHFPLHQAADRFNIDMIKLLIANGASANVRTAEDTVIGGLLPLHVAVENTCMHKYLEDNLFPNQEHPIHSKAAVYKLIHLLCLPEMVSCIIPCTNKYFYLQHNKHTLLSSCFLSHNHQY</sequence>
<dbReference type="PANTHER" id="PTHR24136:SF41">
    <property type="match status" value="1"/>
</dbReference>
<dbReference type="PROSITE" id="PS50297">
    <property type="entry name" value="ANK_REP_REGION"/>
    <property type="match status" value="1"/>
</dbReference>
<dbReference type="Pfam" id="PF12796">
    <property type="entry name" value="Ank_2"/>
    <property type="match status" value="1"/>
</dbReference>
<comment type="similarity">
    <text evidence="1">Belongs to the ankyrin SOCS box (ASB) family.</text>
</comment>
<evidence type="ECO:0000256" key="3">
    <source>
        <dbReference type="ARBA" id="ARBA00023043"/>
    </source>
</evidence>
<keyword evidence="3 4" id="KW-0040">ANK repeat</keyword>
<dbReference type="Gene3D" id="1.25.40.20">
    <property type="entry name" value="Ankyrin repeat-containing domain"/>
    <property type="match status" value="1"/>
</dbReference>
<evidence type="ECO:0000256" key="4">
    <source>
        <dbReference type="PROSITE-ProRule" id="PRU00023"/>
    </source>
</evidence>
<keyword evidence="2" id="KW-0677">Repeat</keyword>